<dbReference type="AlphaFoldDB" id="D2B724"/>
<dbReference type="OrthoDB" id="9766715at2"/>
<dbReference type="HOGENOM" id="CLU_029393_5_0_11"/>
<dbReference type="EMBL" id="CP001814">
    <property type="protein sequence ID" value="ACZ89549.1"/>
    <property type="molecule type" value="Genomic_DNA"/>
</dbReference>
<protein>
    <submittedName>
        <fullName evidence="5">Pyruvate/2-oxoglutarate dehydrogenase complex dehydrogenase (E1) component type alpha subunit-like protein</fullName>
    </submittedName>
</protein>
<dbReference type="eggNOG" id="COG1071">
    <property type="taxonomic scope" value="Bacteria"/>
</dbReference>
<dbReference type="InterPro" id="IPR050642">
    <property type="entry name" value="PDH_E1_Alpha_Subunit"/>
</dbReference>
<keyword evidence="2" id="KW-0560">Oxidoreductase</keyword>
<dbReference type="KEGG" id="sro:Sros_6843"/>
<accession>D2B724</accession>
<keyword evidence="5" id="KW-0670">Pyruvate</keyword>
<evidence type="ECO:0000313" key="6">
    <source>
        <dbReference type="Proteomes" id="UP000002029"/>
    </source>
</evidence>
<keyword evidence="6" id="KW-1185">Reference proteome</keyword>
<name>D2B724_STRRD</name>
<gene>
    <name evidence="5" type="ordered locus">Sros_6843</name>
</gene>
<comment type="cofactor">
    <cofactor evidence="1">
        <name>thiamine diphosphate</name>
        <dbReference type="ChEBI" id="CHEBI:58937"/>
    </cofactor>
</comment>
<dbReference type="GO" id="GO:0016624">
    <property type="term" value="F:oxidoreductase activity, acting on the aldehyde or oxo group of donors, disulfide as acceptor"/>
    <property type="evidence" value="ECO:0007669"/>
    <property type="project" value="InterPro"/>
</dbReference>
<dbReference type="CDD" id="cd02000">
    <property type="entry name" value="TPP_E1_PDC_ADC_BCADC"/>
    <property type="match status" value="1"/>
</dbReference>
<organism evidence="5 6">
    <name type="scientific">Streptosporangium roseum (strain ATCC 12428 / DSM 43021 / JCM 3005 / KCTC 9067 / NCIMB 10171 / NRRL 2505 / NI 9100)</name>
    <dbReference type="NCBI Taxonomy" id="479432"/>
    <lineage>
        <taxon>Bacteria</taxon>
        <taxon>Bacillati</taxon>
        <taxon>Actinomycetota</taxon>
        <taxon>Actinomycetes</taxon>
        <taxon>Streptosporangiales</taxon>
        <taxon>Streptosporangiaceae</taxon>
        <taxon>Streptosporangium</taxon>
    </lineage>
</organism>
<dbReference type="Pfam" id="PF00676">
    <property type="entry name" value="E1_dh"/>
    <property type="match status" value="1"/>
</dbReference>
<dbReference type="InterPro" id="IPR001017">
    <property type="entry name" value="DH_E1"/>
</dbReference>
<dbReference type="InterPro" id="IPR029061">
    <property type="entry name" value="THDP-binding"/>
</dbReference>
<evidence type="ECO:0000259" key="4">
    <source>
        <dbReference type="Pfam" id="PF00676"/>
    </source>
</evidence>
<keyword evidence="3" id="KW-0786">Thiamine pyrophosphate</keyword>
<evidence type="ECO:0000256" key="3">
    <source>
        <dbReference type="ARBA" id="ARBA00023052"/>
    </source>
</evidence>
<evidence type="ECO:0000256" key="1">
    <source>
        <dbReference type="ARBA" id="ARBA00001964"/>
    </source>
</evidence>
<dbReference type="SUPFAM" id="SSF52518">
    <property type="entry name" value="Thiamin diphosphate-binding fold (THDP-binding)"/>
    <property type="match status" value="1"/>
</dbReference>
<feature type="domain" description="Dehydrogenase E1 component" evidence="4">
    <location>
        <begin position="49"/>
        <end position="297"/>
    </location>
</feature>
<dbReference type="GO" id="GO:0006086">
    <property type="term" value="P:pyruvate decarboxylation to acetyl-CoA"/>
    <property type="evidence" value="ECO:0007669"/>
    <property type="project" value="TreeGrafter"/>
</dbReference>
<dbReference type="STRING" id="479432.Sros_6843"/>
<proteinExistence type="predicted"/>
<dbReference type="PANTHER" id="PTHR11516">
    <property type="entry name" value="PYRUVATE DEHYDROGENASE E1 COMPONENT, ALPHA SUBUNIT BACTERIAL AND ORGANELLAR"/>
    <property type="match status" value="1"/>
</dbReference>
<sequence length="330" mass="36271">MSYRYPAAERVPPVADARSAHVIVTVPTPAGLRNAPSPPADEDLELLLLIRHFELALLRLFEAGELSGTTHTCLGQEYIPVALKPLLQEDDHVFSNHRGHGHFLARHAEPHGLLAEIMGREGALCAGVGGSQHIYHRRFLSTGVQGESLPVAVGVALKLKGSGALACAYVGDGTWGEGSVYEALNMAQLWRVPLLVVVENNGIAQSTPTAAQMSGDIAARAAAFDVLHHRMTSTEVDEIRAELAPLLTVVRGDSRPLVAEFVTHRLGPHSKGDDTRPPEEIARARDHDWYARYARMFPDRFDRLDRERRELVERIAAEVAARPPSVWERR</sequence>
<dbReference type="GO" id="GO:0000287">
    <property type="term" value="F:magnesium ion binding"/>
    <property type="evidence" value="ECO:0007669"/>
    <property type="project" value="UniProtKB-ARBA"/>
</dbReference>
<dbReference type="Gene3D" id="3.40.50.970">
    <property type="match status" value="1"/>
</dbReference>
<evidence type="ECO:0000256" key="2">
    <source>
        <dbReference type="ARBA" id="ARBA00023002"/>
    </source>
</evidence>
<evidence type="ECO:0000313" key="5">
    <source>
        <dbReference type="EMBL" id="ACZ89549.1"/>
    </source>
</evidence>
<dbReference type="Proteomes" id="UP000002029">
    <property type="component" value="Chromosome"/>
</dbReference>
<reference evidence="5 6" key="1">
    <citation type="journal article" date="2010" name="Stand. Genomic Sci.">
        <title>Complete genome sequence of Streptosporangium roseum type strain (NI 9100).</title>
        <authorList>
            <person name="Nolan M."/>
            <person name="Sikorski J."/>
            <person name="Jando M."/>
            <person name="Lucas S."/>
            <person name="Lapidus A."/>
            <person name="Glavina Del Rio T."/>
            <person name="Chen F."/>
            <person name="Tice H."/>
            <person name="Pitluck S."/>
            <person name="Cheng J.F."/>
            <person name="Chertkov O."/>
            <person name="Sims D."/>
            <person name="Meincke L."/>
            <person name="Brettin T."/>
            <person name="Han C."/>
            <person name="Detter J.C."/>
            <person name="Bruce D."/>
            <person name="Goodwin L."/>
            <person name="Land M."/>
            <person name="Hauser L."/>
            <person name="Chang Y.J."/>
            <person name="Jeffries C.D."/>
            <person name="Ivanova N."/>
            <person name="Mavromatis K."/>
            <person name="Mikhailova N."/>
            <person name="Chen A."/>
            <person name="Palaniappan K."/>
            <person name="Chain P."/>
            <person name="Rohde M."/>
            <person name="Goker M."/>
            <person name="Bristow J."/>
            <person name="Eisen J.A."/>
            <person name="Markowitz V."/>
            <person name="Hugenholtz P."/>
            <person name="Kyrpides N.C."/>
            <person name="Klenk H.P."/>
        </authorList>
    </citation>
    <scope>NUCLEOTIDE SEQUENCE [LARGE SCALE GENOMIC DNA]</scope>
    <source>
        <strain evidence="6">ATCC 12428 / DSM 43021 / JCM 3005 / NI 9100</strain>
    </source>
</reference>
<dbReference type="PANTHER" id="PTHR11516:SF2">
    <property type="entry name" value="PYRUVATE DEHYDROGENASE ALPHA SUBUNIT"/>
    <property type="match status" value="1"/>
</dbReference>
<dbReference type="RefSeq" id="WP_012893280.1">
    <property type="nucleotide sequence ID" value="NC_013595.1"/>
</dbReference>